<protein>
    <submittedName>
        <fullName evidence="5">B-cell differentiation antigen CD72</fullName>
    </submittedName>
</protein>
<dbReference type="Gene3D" id="3.10.100.10">
    <property type="entry name" value="Mannose-Binding Protein A, subunit A"/>
    <property type="match status" value="1"/>
</dbReference>
<dbReference type="InterPro" id="IPR039689">
    <property type="entry name" value="CD72"/>
</dbReference>
<sequence length="367" mass="41322">MAEAITYADLRFVKAPLKKSISGRLGPDAEAYEDEDGELTYENVQVPTVPSGVGLVSSGVGDRAGVSSEQKTASWSSATSPAVAWILACPATCLQHLLLGLVLTCLLLGVAAICLGVRYLQVSQQLQHMNRVLEATNSSLQQQLHQRITQLGQKEEDLQESSKELARSQEALQEEQRSHQAAKEQLNTCQVDGQKTTEALQGEEKQREALEQRLRTTQDTLKHFFTCPSEDTCCLMGWTLHEKRCFYFSPTEKTWEESKNHCTSLSSKLATFLQPYQSYSQLLPSSFSKLLSGGGSDTYWIGLNTDRAQRGTWLTDSQYWYYQTLNCAKVQKHRSWSAWETEKCTESLRYICELAAFKFPNWDHSLH</sequence>
<dbReference type="InterPro" id="IPR016187">
    <property type="entry name" value="CTDL_fold"/>
</dbReference>
<dbReference type="GeneID" id="101724318"/>
<dbReference type="SUPFAM" id="SSF56436">
    <property type="entry name" value="C-type lectin-like"/>
    <property type="match status" value="1"/>
</dbReference>
<dbReference type="PANTHER" id="PTHR15028">
    <property type="entry name" value="CD72-RELATED"/>
    <property type="match status" value="1"/>
</dbReference>
<keyword evidence="4" id="KW-1185">Reference proteome</keyword>
<dbReference type="PANTHER" id="PTHR15028:SF6">
    <property type="entry name" value="B-CELL DIFFERENTIATION ANTIGEN CD72"/>
    <property type="match status" value="1"/>
</dbReference>
<gene>
    <name evidence="5" type="primary">Cd72</name>
</gene>
<dbReference type="AlphaFoldDB" id="A0AAX6S6J4"/>
<dbReference type="PROSITE" id="PS50041">
    <property type="entry name" value="C_TYPE_LECTIN_2"/>
    <property type="match status" value="1"/>
</dbReference>
<accession>A0AAX6S6J4</accession>
<keyword evidence="1" id="KW-0175">Coiled coil</keyword>
<dbReference type="InterPro" id="IPR016186">
    <property type="entry name" value="C-type_lectin-like/link_sf"/>
</dbReference>
<dbReference type="CTD" id="971"/>
<dbReference type="Pfam" id="PF00059">
    <property type="entry name" value="Lectin_C"/>
    <property type="match status" value="1"/>
</dbReference>
<dbReference type="SMART" id="SM00034">
    <property type="entry name" value="CLECT"/>
    <property type="match status" value="1"/>
</dbReference>
<dbReference type="RefSeq" id="XP_021104159.1">
    <property type="nucleotide sequence ID" value="XM_021248500.1"/>
</dbReference>
<organism evidence="4 5">
    <name type="scientific">Heterocephalus glaber</name>
    <name type="common">Naked mole rat</name>
    <dbReference type="NCBI Taxonomy" id="10181"/>
    <lineage>
        <taxon>Eukaryota</taxon>
        <taxon>Metazoa</taxon>
        <taxon>Chordata</taxon>
        <taxon>Craniata</taxon>
        <taxon>Vertebrata</taxon>
        <taxon>Euteleostomi</taxon>
        <taxon>Mammalia</taxon>
        <taxon>Eutheria</taxon>
        <taxon>Euarchontoglires</taxon>
        <taxon>Glires</taxon>
        <taxon>Rodentia</taxon>
        <taxon>Hystricomorpha</taxon>
        <taxon>Bathyergidae</taxon>
        <taxon>Heterocephalus</taxon>
    </lineage>
</organism>
<keyword evidence="2" id="KW-0812">Transmembrane</keyword>
<dbReference type="CDD" id="cd00037">
    <property type="entry name" value="CLECT"/>
    <property type="match status" value="1"/>
</dbReference>
<reference evidence="5" key="1">
    <citation type="submission" date="2025-08" db="UniProtKB">
        <authorList>
            <consortium name="RefSeq"/>
        </authorList>
    </citation>
    <scope>IDENTIFICATION</scope>
</reference>
<dbReference type="GO" id="GO:0004888">
    <property type="term" value="F:transmembrane signaling receptor activity"/>
    <property type="evidence" value="ECO:0007669"/>
    <property type="project" value="InterPro"/>
</dbReference>
<evidence type="ECO:0000313" key="5">
    <source>
        <dbReference type="RefSeq" id="XP_021104159.1"/>
    </source>
</evidence>
<evidence type="ECO:0000313" key="4">
    <source>
        <dbReference type="Proteomes" id="UP000694906"/>
    </source>
</evidence>
<keyword evidence="2" id="KW-1133">Transmembrane helix</keyword>
<feature type="transmembrane region" description="Helical" evidence="2">
    <location>
        <begin position="97"/>
        <end position="120"/>
    </location>
</feature>
<keyword evidence="2" id="KW-0472">Membrane</keyword>
<name>A0AAX6S6J4_HETGA</name>
<evidence type="ECO:0000256" key="2">
    <source>
        <dbReference type="SAM" id="Phobius"/>
    </source>
</evidence>
<dbReference type="InterPro" id="IPR001304">
    <property type="entry name" value="C-type_lectin-like"/>
</dbReference>
<feature type="coiled-coil region" evidence="1">
    <location>
        <begin position="123"/>
        <end position="220"/>
    </location>
</feature>
<evidence type="ECO:0000256" key="1">
    <source>
        <dbReference type="SAM" id="Coils"/>
    </source>
</evidence>
<proteinExistence type="predicted"/>
<feature type="domain" description="C-type lectin" evidence="3">
    <location>
        <begin position="241"/>
        <end position="353"/>
    </location>
</feature>
<dbReference type="GO" id="GO:0005886">
    <property type="term" value="C:plasma membrane"/>
    <property type="evidence" value="ECO:0007669"/>
    <property type="project" value="InterPro"/>
</dbReference>
<evidence type="ECO:0000259" key="3">
    <source>
        <dbReference type="PROSITE" id="PS50041"/>
    </source>
</evidence>
<dbReference type="Proteomes" id="UP000694906">
    <property type="component" value="Unplaced"/>
</dbReference>